<comment type="subcellular location">
    <subcellularLocation>
        <location evidence="1">Membrane</location>
        <topology evidence="1">Multi-pass membrane protein</topology>
    </subcellularLocation>
</comment>
<keyword evidence="11" id="KW-1185">Reference proteome</keyword>
<keyword evidence="4" id="KW-1133">Transmembrane helix</keyword>
<dbReference type="GO" id="GO:0015386">
    <property type="term" value="F:potassium:proton antiporter activity"/>
    <property type="evidence" value="ECO:0007669"/>
    <property type="project" value="TreeGrafter"/>
</dbReference>
<dbReference type="GO" id="GO:0000329">
    <property type="term" value="C:fungal-type vacuole membrane"/>
    <property type="evidence" value="ECO:0007669"/>
    <property type="project" value="TreeGrafter"/>
</dbReference>
<accession>A0A015LHW8</accession>
<comment type="caution">
    <text evidence="10">The sequence shown here is derived from an EMBL/GenBank/DDBJ whole genome shotgun (WGS) entry which is preliminary data.</text>
</comment>
<keyword evidence="6" id="KW-0406">Ion transport</keyword>
<dbReference type="EMBL" id="JEMT01004492">
    <property type="protein sequence ID" value="EXX79280.1"/>
    <property type="molecule type" value="Genomic_DNA"/>
</dbReference>
<dbReference type="Pfam" id="PF00999">
    <property type="entry name" value="Na_H_Exchanger"/>
    <property type="match status" value="1"/>
</dbReference>
<dbReference type="InterPro" id="IPR018422">
    <property type="entry name" value="Cation/H_exchanger_CPA1"/>
</dbReference>
<evidence type="ECO:0000256" key="1">
    <source>
        <dbReference type="ARBA" id="ARBA00004141"/>
    </source>
</evidence>
<dbReference type="Gene3D" id="6.10.140.1330">
    <property type="match status" value="1"/>
</dbReference>
<evidence type="ECO:0000256" key="7">
    <source>
        <dbReference type="ARBA" id="ARBA00023136"/>
    </source>
</evidence>
<evidence type="ECO:0000256" key="8">
    <source>
        <dbReference type="ARBA" id="ARBA00023201"/>
    </source>
</evidence>
<keyword evidence="7" id="KW-0472">Membrane</keyword>
<feature type="domain" description="Cation/H+ exchanger transmembrane" evidence="9">
    <location>
        <begin position="4"/>
        <end position="75"/>
    </location>
</feature>
<proteinExistence type="predicted"/>
<dbReference type="STRING" id="1432141.A0A015LHW8"/>
<evidence type="ECO:0000256" key="2">
    <source>
        <dbReference type="ARBA" id="ARBA00022448"/>
    </source>
</evidence>
<keyword evidence="3" id="KW-0812">Transmembrane</keyword>
<keyword evidence="8" id="KW-0739">Sodium transport</keyword>
<dbReference type="GO" id="GO:0005770">
    <property type="term" value="C:late endosome"/>
    <property type="evidence" value="ECO:0007669"/>
    <property type="project" value="TreeGrafter"/>
</dbReference>
<dbReference type="GO" id="GO:0005769">
    <property type="term" value="C:early endosome"/>
    <property type="evidence" value="ECO:0007669"/>
    <property type="project" value="TreeGrafter"/>
</dbReference>
<dbReference type="HOGENOM" id="CLU_2655751_0_0_1"/>
<dbReference type="GO" id="GO:0007035">
    <property type="term" value="P:vacuolar acidification"/>
    <property type="evidence" value="ECO:0007669"/>
    <property type="project" value="TreeGrafter"/>
</dbReference>
<dbReference type="Proteomes" id="UP000022910">
    <property type="component" value="Unassembled WGS sequence"/>
</dbReference>
<evidence type="ECO:0000313" key="11">
    <source>
        <dbReference type="Proteomes" id="UP000022910"/>
    </source>
</evidence>
<protein>
    <submittedName>
        <fullName evidence="10">Nhx1p</fullName>
    </submittedName>
</protein>
<keyword evidence="2" id="KW-0813">Transport</keyword>
<dbReference type="InterPro" id="IPR006153">
    <property type="entry name" value="Cation/H_exchanger_TM"/>
</dbReference>
<dbReference type="EMBL" id="JEMT01004492">
    <property type="protein sequence ID" value="EXX79279.1"/>
    <property type="molecule type" value="Genomic_DNA"/>
</dbReference>
<keyword evidence="5" id="KW-0915">Sodium</keyword>
<dbReference type="PANTHER" id="PTHR10110">
    <property type="entry name" value="SODIUM/HYDROGEN EXCHANGER"/>
    <property type="match status" value="1"/>
</dbReference>
<evidence type="ECO:0000259" key="9">
    <source>
        <dbReference type="Pfam" id="PF00999"/>
    </source>
</evidence>
<sequence>MSTMVIGILVRILVLLGIDSLSLSLLDSIMFGSILSATDSVAVLTIFQTLKVDPNLYSIFFGETIMNDAVSIVFYE</sequence>
<evidence type="ECO:0000256" key="4">
    <source>
        <dbReference type="ARBA" id="ARBA00022989"/>
    </source>
</evidence>
<evidence type="ECO:0000256" key="6">
    <source>
        <dbReference type="ARBA" id="ARBA00023065"/>
    </source>
</evidence>
<evidence type="ECO:0000256" key="5">
    <source>
        <dbReference type="ARBA" id="ARBA00023053"/>
    </source>
</evidence>
<dbReference type="PANTHER" id="PTHR10110:SF187">
    <property type="entry name" value="SODIUM_HYDROGEN EXCHANGER"/>
    <property type="match status" value="1"/>
</dbReference>
<organism evidence="10 11">
    <name type="scientific">Rhizophagus irregularis (strain DAOM 197198w)</name>
    <name type="common">Glomus intraradices</name>
    <dbReference type="NCBI Taxonomy" id="1432141"/>
    <lineage>
        <taxon>Eukaryota</taxon>
        <taxon>Fungi</taxon>
        <taxon>Fungi incertae sedis</taxon>
        <taxon>Mucoromycota</taxon>
        <taxon>Glomeromycotina</taxon>
        <taxon>Glomeromycetes</taxon>
        <taxon>Glomerales</taxon>
        <taxon>Glomeraceae</taxon>
        <taxon>Rhizophagus</taxon>
    </lineage>
</organism>
<reference evidence="10 11" key="1">
    <citation type="submission" date="2014-02" db="EMBL/GenBank/DDBJ databases">
        <title>Single nucleus genome sequencing reveals high similarity among nuclei of an endomycorrhizal fungus.</title>
        <authorList>
            <person name="Lin K."/>
            <person name="Geurts R."/>
            <person name="Zhang Z."/>
            <person name="Limpens E."/>
            <person name="Saunders D.G."/>
            <person name="Mu D."/>
            <person name="Pang E."/>
            <person name="Cao H."/>
            <person name="Cha H."/>
            <person name="Lin T."/>
            <person name="Zhou Q."/>
            <person name="Shang Y."/>
            <person name="Li Y."/>
            <person name="Ivanov S."/>
            <person name="Sharma T."/>
            <person name="Velzen R.V."/>
            <person name="Ruijter N.D."/>
            <person name="Aanen D.K."/>
            <person name="Win J."/>
            <person name="Kamoun S."/>
            <person name="Bisseling T."/>
            <person name="Huang S."/>
        </authorList>
    </citation>
    <scope>NUCLEOTIDE SEQUENCE [LARGE SCALE GENOMIC DNA]</scope>
    <source>
        <strain evidence="10">DAOM 197198w</strain>
        <strain evidence="11">DAOM197198w</strain>
    </source>
</reference>
<dbReference type="AlphaFoldDB" id="A0A015LHW8"/>
<name>A0A015LHW8_RHIIW</name>
<evidence type="ECO:0000313" key="10">
    <source>
        <dbReference type="EMBL" id="EXX79279.1"/>
    </source>
</evidence>
<evidence type="ECO:0000256" key="3">
    <source>
        <dbReference type="ARBA" id="ARBA00022692"/>
    </source>
</evidence>
<dbReference type="GO" id="GO:0015385">
    <property type="term" value="F:sodium:proton antiporter activity"/>
    <property type="evidence" value="ECO:0007669"/>
    <property type="project" value="InterPro"/>
</dbReference>
<gene>
    <name evidence="10" type="ORF">RirG_007160</name>
</gene>